<dbReference type="InterPro" id="IPR013783">
    <property type="entry name" value="Ig-like_fold"/>
</dbReference>
<dbReference type="InterPro" id="IPR011839">
    <property type="entry name" value="Pullul_strch"/>
</dbReference>
<gene>
    <name evidence="10" type="primary">LOC112290645</name>
    <name evidence="9" type="ORF">PHYPA_017513</name>
</gene>
<proteinExistence type="inferred from homology"/>
<dbReference type="InterPro" id="IPR004193">
    <property type="entry name" value="Glyco_hydro_13_N"/>
</dbReference>
<dbReference type="Gene3D" id="2.60.40.1110">
    <property type="match status" value="1"/>
</dbReference>
<dbReference type="Pfam" id="PF17967">
    <property type="entry name" value="Pullulanase_N2"/>
    <property type="match status" value="1"/>
</dbReference>
<dbReference type="GO" id="GO:0051060">
    <property type="term" value="F:pullulanase activity"/>
    <property type="evidence" value="ECO:0007669"/>
    <property type="project" value="EnsemblPlants"/>
</dbReference>
<dbReference type="GO" id="GO:0019252">
    <property type="term" value="P:starch biosynthetic process"/>
    <property type="evidence" value="ECO:0007669"/>
    <property type="project" value="EnsemblPlants"/>
</dbReference>
<dbReference type="Gramene" id="Pp3c13_17460V3.4">
    <property type="protein sequence ID" value="Pp3c13_17460V3.4"/>
    <property type="gene ID" value="Pp3c13_17460"/>
</dbReference>
<dbReference type="InterPro" id="IPR040671">
    <property type="entry name" value="Pullulanase_N2"/>
</dbReference>
<evidence type="ECO:0000259" key="5">
    <source>
        <dbReference type="Pfam" id="PF02922"/>
    </source>
</evidence>
<dbReference type="SUPFAM" id="SSF51011">
    <property type="entry name" value="Glycosyl hydrolase domain"/>
    <property type="match status" value="1"/>
</dbReference>
<protein>
    <recommendedName>
        <fullName evidence="12">Pullulanase</fullName>
    </recommendedName>
</protein>
<dbReference type="Gene3D" id="3.20.20.80">
    <property type="entry name" value="Glycosidases"/>
    <property type="match status" value="1"/>
</dbReference>
<keyword evidence="2" id="KW-0732">Signal</keyword>
<dbReference type="STRING" id="3218.A0A2K1JMC4"/>
<dbReference type="OrthoDB" id="204980at2759"/>
<dbReference type="FunCoup" id="A0A2K1JMC4">
    <property type="interactions" value="443"/>
</dbReference>
<dbReference type="AlphaFoldDB" id="A0A2K1JMC4"/>
<dbReference type="SUPFAM" id="SSF49452">
    <property type="entry name" value="Starch-binding domain-like"/>
    <property type="match status" value="1"/>
</dbReference>
<feature type="domain" description="Pullulanase N2" evidence="8">
    <location>
        <begin position="203"/>
        <end position="316"/>
    </location>
</feature>
<dbReference type="RefSeq" id="XP_024392927.1">
    <property type="nucleotide sequence ID" value="XM_024537159.2"/>
</dbReference>
<dbReference type="EnsemblPlants" id="Pp3c13_17460V3.1">
    <property type="protein sequence ID" value="Pp3c13_17460V3.1"/>
    <property type="gene ID" value="Pp3c13_17460"/>
</dbReference>
<dbReference type="InterPro" id="IPR024561">
    <property type="entry name" value="Pullul_strch_C"/>
</dbReference>
<feature type="domain" description="Glycoside hydrolase family 13 N-terminal" evidence="5">
    <location>
        <begin position="323"/>
        <end position="408"/>
    </location>
</feature>
<sequence>MVTPVASSSPALHLIPALCASSRNASLHSKESKIIWSTSKSKLKQDPSATLSSPWRASRSAALFSSEVVRPSPRPRNLTSSISVQLTEKMADNADKTVRYKIHYYRKNGVYDHWGLHIWGRIASPTEWNSPLAPAGSDEFGIYWEVDAMDGEVHFVVHQGDSKDCEGTISSGKDIEVWLVSGRPTVFSQKPDPKCLPQGDLSKSRAFWIKEDLLAWNASNENDKFFLHSSNAASLKVTANGVEGADVVVKLAEDPNGLPPKVLDKFPHISGYRALRIPTDVDVKKILKTQLALSATDEQGQATDATGIQVGGVLDDLFAYDGPLGANAIKDGVSINLWAPTAQNVRLFLYSTPTGGEPEEKLQLHESNGVWSTFGPISWKGKYYLYEVTVYHPASRVVEVSLANDPYSRGLSVNGEKSLIIDMADAHLAPEGWTNLGNEKPHLESFNDMAIYELHIRDFSISDKTVDPAVAGGYLAFAQKDSAGVTHLKKLAEAGLTHVHLLPSFDFSSVDERKETWKTVDEDKLSMYAPNSEEQQKAIVAIQDQDAFNWGYDPIYWGVPEGSYATDPNGPARTVEFRTMVQALNRSGLRVILDVVYNHLHGSGPSGHHSCLDKVVPHYYLRLNKDGYVENSTCMNNTACEHYMVDRLIVDDLKHWAVNYKVDGFRFDLMGHLMKHTMVRAKEVLRRLTLQKDGVDGSKIYIYGEGWDFGEVANNARGVNAVQQNLAGTGIGSFNDRIRDTCLGGSPFGDPLQQGLVTGLALQPNSLFQGGEDAMHNALAATTDWVMLGIAANLKDYSFVSYKGNEVKGDEVLTHDGKPVAYASSPEELVNYVSAHDNETLFDIVMLKSADEVTLEQRCRINHLATSIVALAQGIPFFHAGDELLRSKSLDRDSYNSGDWFNRLDFSYESNNWGVGLPPMGKNGEKWPLMRHLLGNPAFKPSRKHILAALANFQEFLRIRFSSPLFRLRTANAVQARLNFHNTGPSSIPGVIMFSLHDGDEGKPGLTQLDPNFRCIAVVINARPTKLDFEVNTFKHCNLTLHPIQEHSADEVVKKSSFEPSKAIFRVPPRTTAVFVELR</sequence>
<evidence type="ECO:0000256" key="3">
    <source>
        <dbReference type="ARBA" id="ARBA00022801"/>
    </source>
</evidence>
<dbReference type="RefSeq" id="XP_073394286.1">
    <property type="nucleotide sequence ID" value="XM_073538185.1"/>
</dbReference>
<evidence type="ECO:0000313" key="11">
    <source>
        <dbReference type="Proteomes" id="UP000006727"/>
    </source>
</evidence>
<evidence type="ECO:0000256" key="1">
    <source>
        <dbReference type="ARBA" id="ARBA00008061"/>
    </source>
</evidence>
<dbReference type="SUPFAM" id="SSF81296">
    <property type="entry name" value="E set domains"/>
    <property type="match status" value="2"/>
</dbReference>
<dbReference type="EMBL" id="ABEU02000013">
    <property type="protein sequence ID" value="PNR42683.1"/>
    <property type="molecule type" value="Genomic_DNA"/>
</dbReference>
<keyword evidence="11" id="KW-1185">Reference proteome</keyword>
<dbReference type="SUPFAM" id="SSF51445">
    <property type="entry name" value="(Trans)glycosidases"/>
    <property type="match status" value="1"/>
</dbReference>
<dbReference type="EnsemblPlants" id="Pp3c13_17460V3.3">
    <property type="protein sequence ID" value="Pp3c13_17460V3.3"/>
    <property type="gene ID" value="Pp3c13_17460"/>
</dbReference>
<dbReference type="CDD" id="cd10315">
    <property type="entry name" value="CBM41_pullulanase"/>
    <property type="match status" value="1"/>
</dbReference>
<organism evidence="9">
    <name type="scientific">Physcomitrium patens</name>
    <name type="common">Spreading-leaved earth moss</name>
    <name type="synonym">Physcomitrella patens</name>
    <dbReference type="NCBI Taxonomy" id="3218"/>
    <lineage>
        <taxon>Eukaryota</taxon>
        <taxon>Viridiplantae</taxon>
        <taxon>Streptophyta</taxon>
        <taxon>Embryophyta</taxon>
        <taxon>Bryophyta</taxon>
        <taxon>Bryophytina</taxon>
        <taxon>Bryopsida</taxon>
        <taxon>Funariidae</taxon>
        <taxon>Funariales</taxon>
        <taxon>Funariaceae</taxon>
        <taxon>Physcomitrium</taxon>
    </lineage>
</organism>
<dbReference type="Gene3D" id="2.60.40.1180">
    <property type="entry name" value="Golgi alpha-mannosidase II"/>
    <property type="match status" value="1"/>
</dbReference>
<evidence type="ECO:0000313" key="9">
    <source>
        <dbReference type="EMBL" id="PNR42683.1"/>
    </source>
</evidence>
<dbReference type="GeneID" id="112290645"/>
<keyword evidence="4" id="KW-0326">Glycosidase</keyword>
<evidence type="ECO:0000313" key="10">
    <source>
        <dbReference type="EnsemblPlants" id="Pp3c13_17460V3.1"/>
    </source>
</evidence>
<dbReference type="Gene3D" id="2.60.40.1130">
    <property type="entry name" value="Rab geranylgeranyltransferase alpha-subunit, insert domain"/>
    <property type="match status" value="1"/>
</dbReference>
<dbReference type="CDD" id="cd11341">
    <property type="entry name" value="AmyAc_Pullulanase_LD-like"/>
    <property type="match status" value="1"/>
</dbReference>
<dbReference type="Gramene" id="Pp3c13_17460V3.5">
    <property type="protein sequence ID" value="Pp3c13_17460V3.5"/>
    <property type="gene ID" value="Pp3c13_17460"/>
</dbReference>
<dbReference type="Gene3D" id="2.60.40.10">
    <property type="entry name" value="Immunoglobulins"/>
    <property type="match status" value="1"/>
</dbReference>
<dbReference type="Gramene" id="Pp3c13_17460V3.2">
    <property type="protein sequence ID" value="Pp3c13_17460V3.2"/>
    <property type="gene ID" value="Pp3c13_17460"/>
</dbReference>
<dbReference type="RefSeq" id="XP_024392926.1">
    <property type="nucleotide sequence ID" value="XM_024537158.2"/>
</dbReference>
<name>A0A2K1JMC4_PHYPA</name>
<evidence type="ECO:0008006" key="12">
    <source>
        <dbReference type="Google" id="ProtNLM"/>
    </source>
</evidence>
<dbReference type="OMA" id="DKIVPWY"/>
<dbReference type="RefSeq" id="XP_073394285.1">
    <property type="nucleotide sequence ID" value="XM_073538184.1"/>
</dbReference>
<dbReference type="Pfam" id="PF11852">
    <property type="entry name" value="Pullul_strch_C"/>
    <property type="match status" value="1"/>
</dbReference>
<evidence type="ECO:0000256" key="4">
    <source>
        <dbReference type="ARBA" id="ARBA00023295"/>
    </source>
</evidence>
<dbReference type="InterPro" id="IPR013780">
    <property type="entry name" value="Glyco_hydro_b"/>
</dbReference>
<dbReference type="InterPro" id="IPR014756">
    <property type="entry name" value="Ig_E-set"/>
</dbReference>
<evidence type="ECO:0000259" key="8">
    <source>
        <dbReference type="Pfam" id="PF17967"/>
    </source>
</evidence>
<dbReference type="PaxDb" id="3218-PP1S142_79V6.1"/>
<accession>A0A2K1JMC4</accession>
<dbReference type="InterPro" id="IPR017853">
    <property type="entry name" value="GH"/>
</dbReference>
<dbReference type="EnsemblPlants" id="Pp3c13_17460V3.2">
    <property type="protein sequence ID" value="Pp3c13_17460V3.2"/>
    <property type="gene ID" value="Pp3c13_17460"/>
</dbReference>
<dbReference type="KEGG" id="ppp:112290645"/>
<dbReference type="GO" id="GO:0030246">
    <property type="term" value="F:carbohydrate binding"/>
    <property type="evidence" value="ECO:0007669"/>
    <property type="project" value="InterPro"/>
</dbReference>
<feature type="domain" description="Pullulanase carbohydrate-binding module 41" evidence="6">
    <location>
        <begin position="100"/>
        <end position="187"/>
    </location>
</feature>
<reference evidence="9 11" key="1">
    <citation type="journal article" date="2008" name="Science">
        <title>The Physcomitrella genome reveals evolutionary insights into the conquest of land by plants.</title>
        <authorList>
            <person name="Rensing S."/>
            <person name="Lang D."/>
            <person name="Zimmer A."/>
            <person name="Terry A."/>
            <person name="Salamov A."/>
            <person name="Shapiro H."/>
            <person name="Nishiyama T."/>
            <person name="Perroud P.-F."/>
            <person name="Lindquist E."/>
            <person name="Kamisugi Y."/>
            <person name="Tanahashi T."/>
            <person name="Sakakibara K."/>
            <person name="Fujita T."/>
            <person name="Oishi K."/>
            <person name="Shin-I T."/>
            <person name="Kuroki Y."/>
            <person name="Toyoda A."/>
            <person name="Suzuki Y."/>
            <person name="Hashimoto A."/>
            <person name="Yamaguchi K."/>
            <person name="Sugano A."/>
            <person name="Kohara Y."/>
            <person name="Fujiyama A."/>
            <person name="Anterola A."/>
            <person name="Aoki S."/>
            <person name="Ashton N."/>
            <person name="Barbazuk W.B."/>
            <person name="Barker E."/>
            <person name="Bennetzen J."/>
            <person name="Bezanilla M."/>
            <person name="Blankenship R."/>
            <person name="Cho S.H."/>
            <person name="Dutcher S."/>
            <person name="Estelle M."/>
            <person name="Fawcett J.A."/>
            <person name="Gundlach H."/>
            <person name="Hanada K."/>
            <person name="Heyl A."/>
            <person name="Hicks K.A."/>
            <person name="Hugh J."/>
            <person name="Lohr M."/>
            <person name="Mayer K."/>
            <person name="Melkozernov A."/>
            <person name="Murata T."/>
            <person name="Nelson D."/>
            <person name="Pils B."/>
            <person name="Prigge M."/>
            <person name="Reiss B."/>
            <person name="Renner T."/>
            <person name="Rombauts S."/>
            <person name="Rushton P."/>
            <person name="Sanderfoot A."/>
            <person name="Schween G."/>
            <person name="Shiu S.-H."/>
            <person name="Stueber K."/>
            <person name="Theodoulou F.L."/>
            <person name="Tu H."/>
            <person name="Van de Peer Y."/>
            <person name="Verrier P.J."/>
            <person name="Waters E."/>
            <person name="Wood A."/>
            <person name="Yang L."/>
            <person name="Cove D."/>
            <person name="Cuming A."/>
            <person name="Hasebe M."/>
            <person name="Lucas S."/>
            <person name="Mishler D.B."/>
            <person name="Reski R."/>
            <person name="Grigoriev I."/>
            <person name="Quatrano R.S."/>
            <person name="Boore J.L."/>
        </authorList>
    </citation>
    <scope>NUCLEOTIDE SEQUENCE [LARGE SCALE GENOMIC DNA]</scope>
    <source>
        <strain evidence="10 11">cv. Gransden 2004</strain>
    </source>
</reference>
<evidence type="ECO:0000259" key="6">
    <source>
        <dbReference type="Pfam" id="PF03714"/>
    </source>
</evidence>
<dbReference type="CDD" id="cd02860">
    <property type="entry name" value="E_set_Pullulanase"/>
    <property type="match status" value="1"/>
</dbReference>
<feature type="domain" description="Alpha-1,6-glucosidases pullulanase-type C-terminal" evidence="7">
    <location>
        <begin position="908"/>
        <end position="1077"/>
    </location>
</feature>
<dbReference type="PANTHER" id="PTHR43002">
    <property type="entry name" value="GLYCOGEN DEBRANCHING ENZYME"/>
    <property type="match status" value="1"/>
</dbReference>
<dbReference type="GO" id="GO:0005983">
    <property type="term" value="P:starch catabolic process"/>
    <property type="evidence" value="ECO:0007669"/>
    <property type="project" value="EnsemblPlants"/>
</dbReference>
<dbReference type="EnsemblPlants" id="Pp3c13_17460V3.4">
    <property type="protein sequence ID" value="Pp3c13_17460V3.4"/>
    <property type="gene ID" value="Pp3c13_17460"/>
</dbReference>
<dbReference type="Gramene" id="Pp3c13_17460V3.1">
    <property type="protein sequence ID" value="Pp3c13_17460V3.1"/>
    <property type="gene ID" value="Pp3c13_17460"/>
</dbReference>
<dbReference type="Proteomes" id="UP000006727">
    <property type="component" value="Chromosome 13"/>
</dbReference>
<dbReference type="Gramene" id="Pp3c13_17460V3.3">
    <property type="protein sequence ID" value="Pp3c13_17460V3.3"/>
    <property type="gene ID" value="Pp3c13_17460"/>
</dbReference>
<evidence type="ECO:0000256" key="2">
    <source>
        <dbReference type="ARBA" id="ARBA00022729"/>
    </source>
</evidence>
<dbReference type="Pfam" id="PF02922">
    <property type="entry name" value="CBM_48"/>
    <property type="match status" value="1"/>
</dbReference>
<dbReference type="GO" id="GO:0010303">
    <property type="term" value="F:limit dextrinase activity"/>
    <property type="evidence" value="ECO:0007669"/>
    <property type="project" value="EnsemblPlants"/>
</dbReference>
<reference evidence="9 11" key="2">
    <citation type="journal article" date="2018" name="Plant J.">
        <title>The Physcomitrella patens chromosome-scale assembly reveals moss genome structure and evolution.</title>
        <authorList>
            <person name="Lang D."/>
            <person name="Ullrich K.K."/>
            <person name="Murat F."/>
            <person name="Fuchs J."/>
            <person name="Jenkins J."/>
            <person name="Haas F.B."/>
            <person name="Piednoel M."/>
            <person name="Gundlach H."/>
            <person name="Van Bel M."/>
            <person name="Meyberg R."/>
            <person name="Vives C."/>
            <person name="Morata J."/>
            <person name="Symeonidi A."/>
            <person name="Hiss M."/>
            <person name="Muchero W."/>
            <person name="Kamisugi Y."/>
            <person name="Saleh O."/>
            <person name="Blanc G."/>
            <person name="Decker E.L."/>
            <person name="van Gessel N."/>
            <person name="Grimwood J."/>
            <person name="Hayes R.D."/>
            <person name="Graham S.W."/>
            <person name="Gunter L.E."/>
            <person name="McDaniel S.F."/>
            <person name="Hoernstein S.N.W."/>
            <person name="Larsson A."/>
            <person name="Li F.W."/>
            <person name="Perroud P.F."/>
            <person name="Phillips J."/>
            <person name="Ranjan P."/>
            <person name="Rokshar D.S."/>
            <person name="Rothfels C.J."/>
            <person name="Schneider L."/>
            <person name="Shu S."/>
            <person name="Stevenson D.W."/>
            <person name="Thummler F."/>
            <person name="Tillich M."/>
            <person name="Villarreal Aguilar J.C."/>
            <person name="Widiez T."/>
            <person name="Wong G.K."/>
            <person name="Wymore A."/>
            <person name="Zhang Y."/>
            <person name="Zimmer A.D."/>
            <person name="Quatrano R.S."/>
            <person name="Mayer K.F.X."/>
            <person name="Goodstein D."/>
            <person name="Casacuberta J.M."/>
            <person name="Vandepoele K."/>
            <person name="Reski R."/>
            <person name="Cuming A.C."/>
            <person name="Tuskan G.A."/>
            <person name="Maumus F."/>
            <person name="Salse J."/>
            <person name="Schmutz J."/>
            <person name="Rensing S.A."/>
        </authorList>
    </citation>
    <scope>NUCLEOTIDE SEQUENCE [LARGE SCALE GENOMIC DNA]</scope>
    <source>
        <strain evidence="10 11">cv. Gransden 2004</strain>
    </source>
</reference>
<keyword evidence="3" id="KW-0378">Hydrolase</keyword>
<evidence type="ECO:0000259" key="7">
    <source>
        <dbReference type="Pfam" id="PF11852"/>
    </source>
</evidence>
<dbReference type="EnsemblPlants" id="Pp3c13_17460V3.5">
    <property type="protein sequence ID" value="Pp3c13_17460V3.5"/>
    <property type="gene ID" value="Pp3c13_17460"/>
</dbReference>
<dbReference type="Pfam" id="PF03714">
    <property type="entry name" value="PUD"/>
    <property type="match status" value="1"/>
</dbReference>
<comment type="similarity">
    <text evidence="1">Belongs to the glycosyl hydrolase 13 family.</text>
</comment>
<dbReference type="NCBIfam" id="TIGR02103">
    <property type="entry name" value="pullul_strch"/>
    <property type="match status" value="1"/>
</dbReference>
<dbReference type="InterPro" id="IPR013784">
    <property type="entry name" value="Carb-bd-like_fold"/>
</dbReference>
<reference evidence="10" key="3">
    <citation type="submission" date="2020-12" db="UniProtKB">
        <authorList>
            <consortium name="EnsemblPlants"/>
        </authorList>
    </citation>
    <scope>IDENTIFICATION</scope>
</reference>
<dbReference type="InterPro" id="IPR005323">
    <property type="entry name" value="CBM41_pullulanase"/>
</dbReference>